<keyword evidence="4" id="KW-1185">Reference proteome</keyword>
<gene>
    <name evidence="3" type="ORF">pdam_00011707</name>
</gene>
<comment type="caution">
    <text evidence="3">The sequence shown here is derived from an EMBL/GenBank/DDBJ whole genome shotgun (WGS) entry which is preliminary data.</text>
</comment>
<evidence type="ECO:0000256" key="2">
    <source>
        <dbReference type="SAM" id="MobiDB-lite"/>
    </source>
</evidence>
<comment type="similarity">
    <text evidence="1">Belongs to the heparin-binding growth factors family.</text>
</comment>
<protein>
    <recommendedName>
        <fullName evidence="5">Fibroblast growth factor</fullName>
    </recommendedName>
</protein>
<dbReference type="AlphaFoldDB" id="A0A3M6T810"/>
<dbReference type="SMART" id="SM00442">
    <property type="entry name" value="FGF"/>
    <property type="match status" value="1"/>
</dbReference>
<dbReference type="GO" id="GO:0008083">
    <property type="term" value="F:growth factor activity"/>
    <property type="evidence" value="ECO:0007669"/>
    <property type="project" value="InterPro"/>
</dbReference>
<evidence type="ECO:0000313" key="3">
    <source>
        <dbReference type="EMBL" id="RMX37449.1"/>
    </source>
</evidence>
<sequence>FPLTSLSVSPDARALSTSAHSKPCPKGMHKHRKFGRHRCFPIPNKQPNVTNYMFVQIYSRASGKYIQVKRNGVDAGGVNGSQYALLKLETGDLASLVTIQGVKTNRYLCLNRIGHIVTRKKKQEFSTMKRCEFYQEDVKGYDQYRSAKYPQWILGFSRRGRILSGIKSANCKSKCSYFLRYQQPNAQTRKHRRNLRQMLGKLMRR</sequence>
<reference evidence="3 4" key="1">
    <citation type="journal article" date="2018" name="Sci. Rep.">
        <title>Comparative analysis of the Pocillopora damicornis genome highlights role of immune system in coral evolution.</title>
        <authorList>
            <person name="Cunning R."/>
            <person name="Bay R.A."/>
            <person name="Gillette P."/>
            <person name="Baker A.C."/>
            <person name="Traylor-Knowles N."/>
        </authorList>
    </citation>
    <scope>NUCLEOTIDE SEQUENCE [LARGE SCALE GENOMIC DNA]</scope>
    <source>
        <strain evidence="3">RSMAS</strain>
        <tissue evidence="3">Whole animal</tissue>
    </source>
</reference>
<dbReference type="Gene3D" id="2.80.10.50">
    <property type="match status" value="1"/>
</dbReference>
<feature type="region of interest" description="Disordered" evidence="2">
    <location>
        <begin position="1"/>
        <end position="30"/>
    </location>
</feature>
<name>A0A3M6T810_POCDA</name>
<dbReference type="Proteomes" id="UP000275408">
    <property type="component" value="Unassembled WGS sequence"/>
</dbReference>
<dbReference type="Pfam" id="PF00167">
    <property type="entry name" value="FGF"/>
    <property type="match status" value="1"/>
</dbReference>
<dbReference type="InterPro" id="IPR002209">
    <property type="entry name" value="Fibroblast_GF_fam"/>
</dbReference>
<dbReference type="OrthoDB" id="5966406at2759"/>
<organism evidence="3 4">
    <name type="scientific">Pocillopora damicornis</name>
    <name type="common">Cauliflower coral</name>
    <name type="synonym">Millepora damicornis</name>
    <dbReference type="NCBI Taxonomy" id="46731"/>
    <lineage>
        <taxon>Eukaryota</taxon>
        <taxon>Metazoa</taxon>
        <taxon>Cnidaria</taxon>
        <taxon>Anthozoa</taxon>
        <taxon>Hexacorallia</taxon>
        <taxon>Scleractinia</taxon>
        <taxon>Astrocoeniina</taxon>
        <taxon>Pocilloporidae</taxon>
        <taxon>Pocillopora</taxon>
    </lineage>
</organism>
<dbReference type="STRING" id="46731.A0A3M6T810"/>
<evidence type="ECO:0008006" key="5">
    <source>
        <dbReference type="Google" id="ProtNLM"/>
    </source>
</evidence>
<dbReference type="SUPFAM" id="SSF50353">
    <property type="entry name" value="Cytokine"/>
    <property type="match status" value="1"/>
</dbReference>
<evidence type="ECO:0000256" key="1">
    <source>
        <dbReference type="ARBA" id="ARBA00007936"/>
    </source>
</evidence>
<dbReference type="EMBL" id="RCHS01004116">
    <property type="protein sequence ID" value="RMX37449.1"/>
    <property type="molecule type" value="Genomic_DNA"/>
</dbReference>
<feature type="non-terminal residue" evidence="3">
    <location>
        <position position="1"/>
    </location>
</feature>
<dbReference type="CDD" id="cd23307">
    <property type="entry name" value="beta-trefoil_FGF8-like"/>
    <property type="match status" value="1"/>
</dbReference>
<dbReference type="InterPro" id="IPR008996">
    <property type="entry name" value="IL1/FGF"/>
</dbReference>
<accession>A0A3M6T810</accession>
<proteinExistence type="inferred from homology"/>
<evidence type="ECO:0000313" key="4">
    <source>
        <dbReference type="Proteomes" id="UP000275408"/>
    </source>
</evidence>
<dbReference type="PANTHER" id="PTHR11486">
    <property type="entry name" value="FIBROBLAST GROWTH FACTOR"/>
    <property type="match status" value="1"/>
</dbReference>